<dbReference type="InParanoid" id="Q4UG79"/>
<dbReference type="InterPro" id="IPR011262">
    <property type="entry name" value="DNA-dir_RNA_pol_insert"/>
</dbReference>
<evidence type="ECO:0000313" key="5">
    <source>
        <dbReference type="EMBL" id="CAI73910.1"/>
    </source>
</evidence>
<evidence type="ECO:0000256" key="1">
    <source>
        <dbReference type="ARBA" id="ARBA00022478"/>
    </source>
</evidence>
<dbReference type="SUPFAM" id="SSF56553">
    <property type="entry name" value="Insert subdomain of RNA polymerase alpha subunit"/>
    <property type="match status" value="1"/>
</dbReference>
<dbReference type="SUPFAM" id="SSF47789">
    <property type="entry name" value="C-terminal domain of RNA polymerase alpha subunit"/>
    <property type="match status" value="1"/>
</dbReference>
<dbReference type="Proteomes" id="UP000001950">
    <property type="component" value="Chromosome 1"/>
</dbReference>
<feature type="chain" id="PRO_5004245079" evidence="3">
    <location>
        <begin position="21"/>
        <end position="680"/>
    </location>
</feature>
<dbReference type="SUPFAM" id="SSF55257">
    <property type="entry name" value="RBP11-like subunits of RNA polymerase"/>
    <property type="match status" value="1"/>
</dbReference>
<dbReference type="eggNOG" id="ENOG502RZXA">
    <property type="taxonomic scope" value="Eukaryota"/>
</dbReference>
<evidence type="ECO:0000313" key="6">
    <source>
        <dbReference type="Proteomes" id="UP000001950"/>
    </source>
</evidence>
<evidence type="ECO:0000256" key="2">
    <source>
        <dbReference type="ARBA" id="ARBA00023163"/>
    </source>
</evidence>
<keyword evidence="5" id="KW-0808">Transferase</keyword>
<dbReference type="Pfam" id="PF01000">
    <property type="entry name" value="RNA_pol_A_bac"/>
    <property type="match status" value="1"/>
</dbReference>
<keyword evidence="3" id="KW-0732">Signal</keyword>
<gene>
    <name evidence="5" type="ORF">TA18990</name>
</gene>
<keyword evidence="2" id="KW-0804">Transcription</keyword>
<keyword evidence="1 5" id="KW-0240">DNA-directed RNA polymerase</keyword>
<feature type="domain" description="DNA-directed RNA polymerase RpoA/D/Rpb3-type" evidence="4">
    <location>
        <begin position="262"/>
        <end position="495"/>
    </location>
</feature>
<dbReference type="RefSeq" id="XP_954587.1">
    <property type="nucleotide sequence ID" value="XM_949494.1"/>
</dbReference>
<dbReference type="KEGG" id="tan:TA18990"/>
<dbReference type="FunCoup" id="Q4UG79">
    <property type="interactions" value="39"/>
</dbReference>
<dbReference type="GO" id="GO:0006351">
    <property type="term" value="P:DNA-templated transcription"/>
    <property type="evidence" value="ECO:0007669"/>
    <property type="project" value="InterPro"/>
</dbReference>
<dbReference type="EC" id="2.7.7.6" evidence="5"/>
<dbReference type="InterPro" id="IPR036643">
    <property type="entry name" value="RNApol_insert_sf"/>
</dbReference>
<dbReference type="GO" id="GO:0046983">
    <property type="term" value="F:protein dimerization activity"/>
    <property type="evidence" value="ECO:0007669"/>
    <property type="project" value="InterPro"/>
</dbReference>
<dbReference type="Gene3D" id="3.30.1360.10">
    <property type="entry name" value="RNA polymerase, RBP11-like subunit"/>
    <property type="match status" value="1"/>
</dbReference>
<dbReference type="Gene3D" id="2.170.120.12">
    <property type="entry name" value="DNA-directed RNA polymerase, insert domain"/>
    <property type="match status" value="1"/>
</dbReference>
<dbReference type="GO" id="GO:0000428">
    <property type="term" value="C:DNA-directed RNA polymerase complex"/>
    <property type="evidence" value="ECO:0007669"/>
    <property type="project" value="UniProtKB-KW"/>
</dbReference>
<dbReference type="SMART" id="SM00662">
    <property type="entry name" value="RPOLD"/>
    <property type="match status" value="1"/>
</dbReference>
<organism evidence="5 6">
    <name type="scientific">Theileria annulata</name>
    <dbReference type="NCBI Taxonomy" id="5874"/>
    <lineage>
        <taxon>Eukaryota</taxon>
        <taxon>Sar</taxon>
        <taxon>Alveolata</taxon>
        <taxon>Apicomplexa</taxon>
        <taxon>Aconoidasida</taxon>
        <taxon>Piroplasmida</taxon>
        <taxon>Theileriidae</taxon>
        <taxon>Theileria</taxon>
    </lineage>
</organism>
<evidence type="ECO:0000259" key="4">
    <source>
        <dbReference type="SMART" id="SM00662"/>
    </source>
</evidence>
<dbReference type="InterPro" id="IPR036603">
    <property type="entry name" value="RBP11-like"/>
</dbReference>
<protein>
    <submittedName>
        <fullName evidence="5">DNA-directed RNA polymerase alpha chain, putative</fullName>
        <ecNumber evidence="5">2.7.7.6</ecNumber>
    </submittedName>
</protein>
<dbReference type="InterPro" id="IPR011263">
    <property type="entry name" value="DNA-dir_RNA_pol_RpoA/D/Rpb3"/>
</dbReference>
<dbReference type="VEuPathDB" id="PiroplasmaDB:TA18990"/>
<keyword evidence="6" id="KW-1185">Reference proteome</keyword>
<dbReference type="OrthoDB" id="360088at2759"/>
<dbReference type="GO" id="GO:0003899">
    <property type="term" value="F:DNA-directed RNA polymerase activity"/>
    <property type="evidence" value="ECO:0007669"/>
    <property type="project" value="UniProtKB-EC"/>
</dbReference>
<dbReference type="STRING" id="5874.Q4UG79"/>
<dbReference type="AlphaFoldDB" id="Q4UG79"/>
<dbReference type="EMBL" id="CR940347">
    <property type="protein sequence ID" value="CAI73910.1"/>
    <property type="molecule type" value="Genomic_DNA"/>
</dbReference>
<proteinExistence type="predicted"/>
<accession>Q4UG79</accession>
<evidence type="ECO:0000256" key="3">
    <source>
        <dbReference type="SAM" id="SignalP"/>
    </source>
</evidence>
<keyword evidence="5" id="KW-0548">Nucleotidyltransferase</keyword>
<feature type="signal peptide" evidence="3">
    <location>
        <begin position="1"/>
        <end position="20"/>
    </location>
</feature>
<sequence length="680" mass="78402">MQNVVIFNLFVIIFWALIHSKATYRNKNFNRRLKVDSHLLPYLYITQSIHNNLNLKTYTNFDILKSNIKNVKLFGVRKSSTVLTALNPENAELHPETLSRVESKLTPEELENLKKKGLIEGDPNTWRNWHIISKGEWDDIGPKVLPGMEKNLKITEPYAIRKPLKYWGFMRGIDCNILSYPIVYEYYKHIVEKVRVFKHGGNNPLFNPLLFQPNYMMDKDRFGIFYDDPRLFEGWVNANEDTPTKVKEASDLIRIPDTGRLYQKFYMGPYPVTMGWTIGSLLKVMTQSRCPGHAVVAVKIHNMNKDTTVDGVADDLLNIALNFKMVALQTLEPGKEARVRTKIKGPAMVCAGALEWPPFVKICNPESYITKLEEGAELDLEIKIEWGRGFWMADSKGLYRVEEGANSLCQKRRDIKEVKEEGFYPTSCVFGGCRMIRLAVHKLMGQRWCSLTYTCPDPMDQLVVEIWTDVSTTPKHVLEFGLCEVIAWLTELKRQVSHDVDFENEDEQLKDIWEKIDKYGSIKHRQELMGGPPVIPLHETDAIPNLRQEHCQYLDPGDHTKVPQAPFSLPSSRPDKPELDSLQWLAEELQQEEYIEKSEINAKNFERFIPKPVEDTFENKDIDLLPVNSDIISSLRMSGFNIMSDIMDYSVDELSHFPNLSVETAKVIKDFLNHHKSSIS</sequence>
<dbReference type="GeneID" id="3863632"/>
<name>Q4UG79_THEAN</name>
<dbReference type="OMA" id="CEDRCEF"/>
<reference evidence="5 6" key="1">
    <citation type="journal article" date="2005" name="Science">
        <title>Genome of the host-cell transforming parasite Theileria annulata compared with T. parva.</title>
        <authorList>
            <person name="Pain A."/>
            <person name="Renauld H."/>
            <person name="Berriman M."/>
            <person name="Murphy L."/>
            <person name="Yeats C.A."/>
            <person name="Weir W."/>
            <person name="Kerhornou A."/>
            <person name="Aslett M."/>
            <person name="Bishop R."/>
            <person name="Bouchier C."/>
            <person name="Cochet M."/>
            <person name="Coulson R.M.R."/>
            <person name="Cronin A."/>
            <person name="de Villiers E.P."/>
            <person name="Fraser A."/>
            <person name="Fosker N."/>
            <person name="Gardner M."/>
            <person name="Goble A."/>
            <person name="Griffiths-Jones S."/>
            <person name="Harris D.E."/>
            <person name="Katzer F."/>
            <person name="Larke N."/>
            <person name="Lord A."/>
            <person name="Maser P."/>
            <person name="McKellar S."/>
            <person name="Mooney P."/>
            <person name="Morton F."/>
            <person name="Nene V."/>
            <person name="O'Neil S."/>
            <person name="Price C."/>
            <person name="Quail M.A."/>
            <person name="Rabbinowitsch E."/>
            <person name="Rawlings N.D."/>
            <person name="Rutter S."/>
            <person name="Saunders D."/>
            <person name="Seeger K."/>
            <person name="Shah T."/>
            <person name="Squares R."/>
            <person name="Squares S."/>
            <person name="Tivey A."/>
            <person name="Walker A.R."/>
            <person name="Woodward J."/>
            <person name="Dobbelaere D.A.E."/>
            <person name="Langsley G."/>
            <person name="Rajandream M.A."/>
            <person name="McKeever D."/>
            <person name="Shiels B."/>
            <person name="Tait A."/>
            <person name="Barrell B.G."/>
            <person name="Hall N."/>
        </authorList>
    </citation>
    <scope>NUCLEOTIDE SEQUENCE [LARGE SCALE GENOMIC DNA]</scope>
    <source>
        <strain evidence="6">Ankara</strain>
    </source>
</reference>